<evidence type="ECO:0000313" key="3">
    <source>
        <dbReference type="Proteomes" id="UP000286045"/>
    </source>
</evidence>
<feature type="region of interest" description="Disordered" evidence="1">
    <location>
        <begin position="63"/>
        <end position="95"/>
    </location>
</feature>
<name>A0A439DAC1_9PEZI</name>
<feature type="compositionally biased region" description="Polar residues" evidence="1">
    <location>
        <begin position="179"/>
        <end position="197"/>
    </location>
</feature>
<evidence type="ECO:0000256" key="1">
    <source>
        <dbReference type="SAM" id="MobiDB-lite"/>
    </source>
</evidence>
<evidence type="ECO:0000313" key="2">
    <source>
        <dbReference type="EMBL" id="RWA11363.1"/>
    </source>
</evidence>
<feature type="compositionally biased region" description="Low complexity" evidence="1">
    <location>
        <begin position="132"/>
        <end position="151"/>
    </location>
</feature>
<reference evidence="2 3" key="1">
    <citation type="submission" date="2018-12" db="EMBL/GenBank/DDBJ databases">
        <title>Draft genome sequence of Xylaria grammica IHI A82.</title>
        <authorList>
            <person name="Buettner E."/>
            <person name="Kellner H."/>
        </authorList>
    </citation>
    <scope>NUCLEOTIDE SEQUENCE [LARGE SCALE GENOMIC DNA]</scope>
    <source>
        <strain evidence="2 3">IHI A82</strain>
    </source>
</reference>
<dbReference type="Proteomes" id="UP000286045">
    <property type="component" value="Unassembled WGS sequence"/>
</dbReference>
<proteinExistence type="predicted"/>
<feature type="region of interest" description="Disordered" evidence="1">
    <location>
        <begin position="107"/>
        <end position="220"/>
    </location>
</feature>
<sequence>MSELVFSFGNDTEIENSMNLAQSRDSTSLLSPSPSSSASQAEYVMVSYDIRWECILTGSCESSTPIQSEATNKDEKERTSPSPSATPSLYPNNGEQRDRAEFLSLQLNRPLGSTRPSTPEPTTPRTRRFQDSMLSLLSLLPSERYSSPSPSIEEDQFEERETRQYDSGAFAASPALPAHSTTADGSSENRSLFSSSYLRPRFPEDRSEFDDTGDGIGPRR</sequence>
<feature type="compositionally biased region" description="Polar residues" evidence="1">
    <location>
        <begin position="80"/>
        <end position="94"/>
    </location>
</feature>
<protein>
    <submittedName>
        <fullName evidence="2">Uncharacterized protein</fullName>
    </submittedName>
</protein>
<accession>A0A439DAC1</accession>
<organism evidence="2 3">
    <name type="scientific">Xylaria grammica</name>
    <dbReference type="NCBI Taxonomy" id="363999"/>
    <lineage>
        <taxon>Eukaryota</taxon>
        <taxon>Fungi</taxon>
        <taxon>Dikarya</taxon>
        <taxon>Ascomycota</taxon>
        <taxon>Pezizomycotina</taxon>
        <taxon>Sordariomycetes</taxon>
        <taxon>Xylariomycetidae</taxon>
        <taxon>Xylariales</taxon>
        <taxon>Xylariaceae</taxon>
        <taxon>Xylaria</taxon>
    </lineage>
</organism>
<gene>
    <name evidence="2" type="ORF">EKO27_g3737</name>
</gene>
<dbReference type="EMBL" id="RYZI01000082">
    <property type="protein sequence ID" value="RWA11363.1"/>
    <property type="molecule type" value="Genomic_DNA"/>
</dbReference>
<dbReference type="AlphaFoldDB" id="A0A439DAC1"/>
<keyword evidence="3" id="KW-1185">Reference proteome</keyword>
<comment type="caution">
    <text evidence="2">The sequence shown here is derived from an EMBL/GenBank/DDBJ whole genome shotgun (WGS) entry which is preliminary data.</text>
</comment>